<proteinExistence type="predicted"/>
<dbReference type="Proteomes" id="UP000030321">
    <property type="component" value="Unassembled WGS sequence"/>
</dbReference>
<accession>A0A0A1VQ17</accession>
<sequence>MRLRAAQVRKQLISKYRYSDEDLPTEETIRVKLNNLGYRLKRVAKVLPQKKFQKPRQSLMN</sequence>
<reference evidence="2" key="1">
    <citation type="journal article" date="2015" name="Genome">
        <title>Whole Genome Sequence of the Non-Microcystin-Producing Microcystis aeruginosa Strain NIES-44.</title>
        <authorList>
            <person name="Okano K."/>
            <person name="Miyata N."/>
            <person name="Ozaki Y."/>
        </authorList>
    </citation>
    <scope>NUCLEOTIDE SEQUENCE [LARGE SCALE GENOMIC DNA]</scope>
    <source>
        <strain evidence="2">NIES-44</strain>
    </source>
</reference>
<evidence type="ECO:0000313" key="2">
    <source>
        <dbReference type="Proteomes" id="UP000030321"/>
    </source>
</evidence>
<gene>
    <name evidence="1" type="ORF">N44_01556</name>
</gene>
<protein>
    <submittedName>
        <fullName evidence="1">Mobile element protein</fullName>
    </submittedName>
</protein>
<evidence type="ECO:0000313" key="1">
    <source>
        <dbReference type="EMBL" id="GAL91548.1"/>
    </source>
</evidence>
<dbReference type="EMBL" id="BBPA01000003">
    <property type="protein sequence ID" value="GAL91548.1"/>
    <property type="molecule type" value="Genomic_DNA"/>
</dbReference>
<organism evidence="1 2">
    <name type="scientific">Microcystis aeruginosa NIES-44</name>
    <dbReference type="NCBI Taxonomy" id="449439"/>
    <lineage>
        <taxon>Bacteria</taxon>
        <taxon>Bacillati</taxon>
        <taxon>Cyanobacteriota</taxon>
        <taxon>Cyanophyceae</taxon>
        <taxon>Oscillatoriophycideae</taxon>
        <taxon>Chroococcales</taxon>
        <taxon>Microcystaceae</taxon>
        <taxon>Microcystis</taxon>
    </lineage>
</organism>
<comment type="caution">
    <text evidence="1">The sequence shown here is derived from an EMBL/GenBank/DDBJ whole genome shotgun (WGS) entry which is preliminary data.</text>
</comment>
<dbReference type="AlphaFoldDB" id="A0A0A1VQ17"/>
<name>A0A0A1VQ17_MICAE</name>